<dbReference type="GO" id="GO:0031405">
    <property type="term" value="F:lipoic acid binding"/>
    <property type="evidence" value="ECO:0007669"/>
    <property type="project" value="TreeGrafter"/>
</dbReference>
<evidence type="ECO:0000256" key="9">
    <source>
        <dbReference type="ARBA" id="ARBA00038880"/>
    </source>
</evidence>
<dbReference type="GO" id="GO:0005849">
    <property type="term" value="C:mRNA cleavage factor complex"/>
    <property type="evidence" value="ECO:0007669"/>
    <property type="project" value="InterPro"/>
</dbReference>
<dbReference type="EC" id="2.3.1.168" evidence="9"/>
<evidence type="ECO:0000256" key="5">
    <source>
        <dbReference type="ARBA" id="ARBA00022823"/>
    </source>
</evidence>
<feature type="domain" description="Peripheral subunit-binding (PSBD)" evidence="14">
    <location>
        <begin position="1170"/>
        <end position="1207"/>
    </location>
</feature>
<dbReference type="PANTHER" id="PTHR43178:SF5">
    <property type="entry name" value="LIPOAMIDE ACYLTRANSFERASE COMPONENT OF BRANCHED-CHAIN ALPHA-KETO ACID DEHYDROGENASE COMPLEX, MITOCHONDRIAL"/>
    <property type="match status" value="1"/>
</dbReference>
<evidence type="ECO:0000313" key="15">
    <source>
        <dbReference type="EMBL" id="KAF4656822.1"/>
    </source>
</evidence>
<dbReference type="PROSITE" id="PS51826">
    <property type="entry name" value="PSBD"/>
    <property type="match status" value="1"/>
</dbReference>
<feature type="region of interest" description="Disordered" evidence="12">
    <location>
        <begin position="693"/>
        <end position="720"/>
    </location>
</feature>
<dbReference type="InterPro" id="IPR023213">
    <property type="entry name" value="CAT-like_dom_sf"/>
</dbReference>
<dbReference type="SUPFAM" id="SSF51230">
    <property type="entry name" value="Single hybrid motif"/>
    <property type="match status" value="2"/>
</dbReference>
<dbReference type="GO" id="GO:0016407">
    <property type="term" value="F:acetyltransferase activity"/>
    <property type="evidence" value="ECO:0007669"/>
    <property type="project" value="TreeGrafter"/>
</dbReference>
<evidence type="ECO:0000256" key="4">
    <source>
        <dbReference type="ARBA" id="ARBA00022679"/>
    </source>
</evidence>
<evidence type="ECO:0000256" key="3">
    <source>
        <dbReference type="ARBA" id="ARBA00007317"/>
    </source>
</evidence>
<dbReference type="InterPro" id="IPR036625">
    <property type="entry name" value="E3-bd_dom_sf"/>
</dbReference>
<evidence type="ECO:0000256" key="6">
    <source>
        <dbReference type="ARBA" id="ARBA00022946"/>
    </source>
</evidence>
<protein>
    <recommendedName>
        <fullName evidence="10">Lipoamide acyltransferase component of branched-chain alpha-keto acid dehydrogenase complex, mitochondrial</fullName>
        <ecNumber evidence="9">2.3.1.168</ecNumber>
    </recommendedName>
    <alternativeName>
        <fullName evidence="11">Branched-chain alpha-keto acid dehydrogenase complex component E2</fullName>
    </alternativeName>
</protein>
<evidence type="ECO:0000256" key="1">
    <source>
        <dbReference type="ARBA" id="ARBA00001938"/>
    </source>
</evidence>
<dbReference type="InterPro" id="IPR000089">
    <property type="entry name" value="Biotin_lipoyl"/>
</dbReference>
<dbReference type="Gene3D" id="3.30.559.10">
    <property type="entry name" value="Chloramphenicol acetyltransferase-like domain"/>
    <property type="match status" value="1"/>
</dbReference>
<dbReference type="InterPro" id="IPR050743">
    <property type="entry name" value="2-oxoacid_DH_E2_comp"/>
</dbReference>
<dbReference type="Pfam" id="PF00364">
    <property type="entry name" value="Biotin_lipoyl"/>
    <property type="match status" value="2"/>
</dbReference>
<dbReference type="PROSITE" id="PS50968">
    <property type="entry name" value="BIOTINYL_LIPOYL"/>
    <property type="match status" value="1"/>
</dbReference>
<keyword evidence="7" id="KW-0496">Mitochondrion</keyword>
<dbReference type="PANTHER" id="PTHR43178">
    <property type="entry name" value="DIHYDROLIPOAMIDE ACETYLTRANSFERASE COMPONENT OF PYRUVATE DEHYDROGENASE COMPLEX"/>
    <property type="match status" value="1"/>
</dbReference>
<comment type="subcellular location">
    <subcellularLocation>
        <location evidence="2">Mitochondrion matrix</location>
    </subcellularLocation>
</comment>
<dbReference type="EMBL" id="JABAHT010000386">
    <property type="protein sequence ID" value="KAF4656822.1"/>
    <property type="molecule type" value="Genomic_DNA"/>
</dbReference>
<dbReference type="GO" id="GO:0005759">
    <property type="term" value="C:mitochondrial matrix"/>
    <property type="evidence" value="ECO:0007669"/>
    <property type="project" value="UniProtKB-SubCell"/>
</dbReference>
<dbReference type="Pfam" id="PF25789">
    <property type="entry name" value="TPR_NAA35"/>
    <property type="match status" value="1"/>
</dbReference>
<dbReference type="InterPro" id="IPR003016">
    <property type="entry name" value="2-oxoA_DH_lipoyl-BS"/>
</dbReference>
<evidence type="ECO:0000256" key="2">
    <source>
        <dbReference type="ARBA" id="ARBA00004305"/>
    </source>
</evidence>
<dbReference type="OrthoDB" id="269405at2759"/>
<feature type="compositionally biased region" description="Low complexity" evidence="12">
    <location>
        <begin position="708"/>
        <end position="720"/>
    </location>
</feature>
<dbReference type="Pfam" id="PF00198">
    <property type="entry name" value="2-oxoacid_dh"/>
    <property type="match status" value="1"/>
</dbReference>
<dbReference type="SUPFAM" id="SSF47005">
    <property type="entry name" value="Peripheral subunit-binding domain of 2-oxo acid dehydrogenase complex"/>
    <property type="match status" value="1"/>
</dbReference>
<evidence type="ECO:0000256" key="12">
    <source>
        <dbReference type="SAM" id="MobiDB-lite"/>
    </source>
</evidence>
<evidence type="ECO:0000259" key="13">
    <source>
        <dbReference type="PROSITE" id="PS50968"/>
    </source>
</evidence>
<keyword evidence="4" id="KW-0808">Transferase</keyword>
<evidence type="ECO:0000256" key="7">
    <source>
        <dbReference type="ARBA" id="ARBA00023128"/>
    </source>
</evidence>
<keyword evidence="5" id="KW-0450">Lipoyl</keyword>
<dbReference type="GO" id="GO:0043754">
    <property type="term" value="F:dihydrolipoamide branched chain acyltransferase activity"/>
    <property type="evidence" value="ECO:0007669"/>
    <property type="project" value="UniProtKB-EC"/>
</dbReference>
<dbReference type="InterPro" id="IPR057983">
    <property type="entry name" value="NAA35-like_N"/>
</dbReference>
<dbReference type="GO" id="GO:0003729">
    <property type="term" value="F:mRNA binding"/>
    <property type="evidence" value="ECO:0007669"/>
    <property type="project" value="InterPro"/>
</dbReference>
<gene>
    <name evidence="15" type="ORF">FOZ61_006649</name>
</gene>
<dbReference type="CDD" id="cd06849">
    <property type="entry name" value="lipoyl_domain"/>
    <property type="match status" value="2"/>
</dbReference>
<dbReference type="InterPro" id="IPR011053">
    <property type="entry name" value="Single_hybrid_motif"/>
</dbReference>
<name>A0A7J6LC79_PEROL</name>
<dbReference type="InterPro" id="IPR001078">
    <property type="entry name" value="2-oxoacid_DH_actylTfrase"/>
</dbReference>
<proteinExistence type="inferred from homology"/>
<keyword evidence="6" id="KW-0809">Transit peptide</keyword>
<dbReference type="InterPro" id="IPR057982">
    <property type="entry name" value="TPR_NAA35"/>
</dbReference>
<accession>A0A7J6LC79</accession>
<dbReference type="GO" id="GO:0031124">
    <property type="term" value="P:mRNA 3'-end processing"/>
    <property type="evidence" value="ECO:0007669"/>
    <property type="project" value="InterPro"/>
</dbReference>
<dbReference type="Pfam" id="PF02817">
    <property type="entry name" value="E3_binding"/>
    <property type="match status" value="1"/>
</dbReference>
<comment type="cofactor">
    <cofactor evidence="1">
        <name>(R)-lipoate</name>
        <dbReference type="ChEBI" id="CHEBI:83088"/>
    </cofactor>
</comment>
<reference evidence="15 16" key="1">
    <citation type="submission" date="2020-04" db="EMBL/GenBank/DDBJ databases">
        <title>Perkinsus olseni comparative genomics.</title>
        <authorList>
            <person name="Bogema D.R."/>
        </authorList>
    </citation>
    <scope>NUCLEOTIDE SEQUENCE [LARGE SCALE GENOMIC DNA]</scope>
    <source>
        <strain evidence="15">ATCC PRA-179</strain>
    </source>
</reference>
<evidence type="ECO:0000256" key="11">
    <source>
        <dbReference type="ARBA" id="ARBA00042008"/>
    </source>
</evidence>
<dbReference type="FunFam" id="2.40.50.100:FF:000013">
    <property type="entry name" value="Dihydrolipoamide acetyltransferase component of pyruvate dehydrogenase complex"/>
    <property type="match status" value="1"/>
</dbReference>
<dbReference type="Gene3D" id="4.10.320.10">
    <property type="entry name" value="E3-binding domain"/>
    <property type="match status" value="1"/>
</dbReference>
<feature type="domain" description="Lipoyl-binding" evidence="13">
    <location>
        <begin position="1057"/>
        <end position="1132"/>
    </location>
</feature>
<dbReference type="Proteomes" id="UP000570595">
    <property type="component" value="Unassembled WGS sequence"/>
</dbReference>
<sequence>MPAATVAYAQHSDGDWTDITNTLTNACSSMRLGQLVHGEDYSPFEAMSAIELMQPKMDVGLHQTPDVKTVMAEIGELSDDDAKYVADGMIAMVYLYFNGNTTLQTVWSCLLCHDLGSVHHEGLKYFLNLALRCSWLARDIMLESEVVADEDAPLALLGANLDQKKLPAVADCLGERIAAFEALEKILESVQTSKNEGCTMATVSEVLDALQMGGRDGVLAEDEDRRKQLDRLFDASINNDDMPPGPPRQVPSLSREDAYSSMDSLLTDIGYAFEGLSRVNTLDNLEHFLEDLRHGSAAEQPLARAITSLRLMDTIDMEALVKDSLQCMGVPSDVWSAHKEFSAGVLSNCVRITQLRARTLLKSRSRQHRAIPKLIPEYNIMQSQAFGMDEMLEINYGKRLAFKKSTWTWVTDQAISLMQIEMQLTFELGLADSEEMPMLLWFEDYLIGVRLYALREMASALDLASKPRHVRRSERKNRQLPPPEPTNDMALLQARMEIIQGSFRMLLALQYIGLMSAPTEAAAKSIASRFAVRIQTLISSYRLPHELTFADFLQSTAMAVTGKDQSDTNMGLQQIVLNSIESMNRTGFFLDQVGKRSMVDARTRRDVQQMRRVILSNILVLKQLAAGSIDQASATASASLKYHPNLIAVALGSKKKEAEKDEGEQQGSTPLVQVDEYPAPSLFSAASSLGPDQNPDLYSLSPDTLGQSSYSTAPATTTATHSSPTQHLLLQHAMGLTVDILVTYGVSPEGIDLLRAHGLETVSDLATLDTHSLAHQGYSREDIDTLTRLAIEVGHESTNERLQRMQEQQRNVNGLGEDRFLPIKNTFINFPPSQLTSCKKTPQSCPVDMTMTLPKSFTTTVGNESNLSPVASSHSPESTPIDLDLSVFPSIGSRLHASGTCKPCAWFYHASGCRHGAQCEFCHLCPPGEIKRRKKEKLQIIKLLKQTELHQQHQQPPAHQQQEHHLLTGDKIEEMDRLCTVESDKAAVDITSRYGGTVKRLLFDVNSIAKVGDVLLEIEEEETHGVEETPAKESAGRVSKTEETSEVLPASQTSGQIVPFHLADIGEGISEVAMMEWHVGEGDRVEEMDRICTVESDKAVVDITSRYNGVIRRLGYKVGDTAKVGSVLVDIEVEGLDGGEGQPVAAGKVEQPEAVETELNRAAKEEGRALAIPKVRQAAKEKGIEINSVLGTGPDGRVLMDDILKAAAAASKVDEVAPVAKAQDTSESYRVSLTRGVAAAMVKSMTASLGAPHMNLGEEIRVDELLRVQANLKKLVQGPPHNLPSITLTAIMIKALSLSLLKHETLNSKIDPSGEFFTVYRHHNISMAVDSPSGLVVPNVKGVEKKSLVQIQKDILEIQERAAAGRLTVDDVHGGTVSFSNVGVIGGTYSKSILFDGQALIGGAGRIRTLPRFTDDGSEVYPAKIVNVSWSADHRHIDGTGYAVVLCHFDEQPYLLISDSLEASQSGVQPAWCRYRLLGGKVAPGETDIDCLNRKLRRCILRVDEKQSKCEWMIGEKLFTFWRPEFDEFVYPYLPSYVQRPKECISVYQVVLPHKCVLRSRPGCEIRSSESAVVDRLPCGLQR</sequence>
<dbReference type="PROSITE" id="PS00189">
    <property type="entry name" value="LIPOYL"/>
    <property type="match status" value="2"/>
</dbReference>
<dbReference type="GO" id="GO:0031417">
    <property type="term" value="C:NatC complex"/>
    <property type="evidence" value="ECO:0007669"/>
    <property type="project" value="InterPro"/>
</dbReference>
<evidence type="ECO:0000256" key="10">
    <source>
        <dbReference type="ARBA" id="ARBA00039275"/>
    </source>
</evidence>
<feature type="region of interest" description="Disordered" evidence="12">
    <location>
        <begin position="234"/>
        <end position="254"/>
    </location>
</feature>
<comment type="similarity">
    <text evidence="3">Belongs to the 2-oxoacid dehydrogenase family.</text>
</comment>
<evidence type="ECO:0000259" key="14">
    <source>
        <dbReference type="PROSITE" id="PS51826"/>
    </source>
</evidence>
<evidence type="ECO:0000313" key="16">
    <source>
        <dbReference type="Proteomes" id="UP000570595"/>
    </source>
</evidence>
<dbReference type="SUPFAM" id="SSF52777">
    <property type="entry name" value="CoA-dependent acyltransferases"/>
    <property type="match status" value="1"/>
</dbReference>
<feature type="region of interest" description="Disordered" evidence="12">
    <location>
        <begin position="1022"/>
        <end position="1050"/>
    </location>
</feature>
<dbReference type="Gene3D" id="2.40.50.100">
    <property type="match status" value="2"/>
</dbReference>
<dbReference type="InterPro" id="IPR004167">
    <property type="entry name" value="PSBD"/>
</dbReference>
<comment type="caution">
    <text evidence="15">The sequence shown here is derived from an EMBL/GenBank/DDBJ whole genome shotgun (WGS) entry which is preliminary data.</text>
</comment>
<feature type="compositionally biased region" description="Basic and acidic residues" evidence="12">
    <location>
        <begin position="1023"/>
        <end position="1043"/>
    </location>
</feature>
<organism evidence="15 16">
    <name type="scientific">Perkinsus olseni</name>
    <name type="common">Perkinsus atlanticus</name>
    <dbReference type="NCBI Taxonomy" id="32597"/>
    <lineage>
        <taxon>Eukaryota</taxon>
        <taxon>Sar</taxon>
        <taxon>Alveolata</taxon>
        <taxon>Perkinsozoa</taxon>
        <taxon>Perkinsea</taxon>
        <taxon>Perkinsida</taxon>
        <taxon>Perkinsidae</taxon>
        <taxon>Perkinsus</taxon>
    </lineage>
</organism>
<keyword evidence="8" id="KW-0012">Acyltransferase</keyword>
<dbReference type="Pfam" id="PF04112">
    <property type="entry name" value="Mak10"/>
    <property type="match status" value="1"/>
</dbReference>
<evidence type="ECO:0000256" key="8">
    <source>
        <dbReference type="ARBA" id="ARBA00023315"/>
    </source>
</evidence>